<feature type="transmembrane region" description="Helical" evidence="1">
    <location>
        <begin position="79"/>
        <end position="102"/>
    </location>
</feature>
<reference evidence="2 3" key="1">
    <citation type="submission" date="2014-10" db="EMBL/GenBank/DDBJ databases">
        <title>Draft genome of the hookworm Ancylostoma caninum.</title>
        <authorList>
            <person name="Mitreva M."/>
        </authorList>
    </citation>
    <scope>NUCLEOTIDE SEQUENCE [LARGE SCALE GENOMIC DNA]</scope>
    <source>
        <strain evidence="2 3">Baltimore</strain>
    </source>
</reference>
<dbReference type="EMBL" id="JOJR01000072">
    <property type="protein sequence ID" value="RCN46822.1"/>
    <property type="molecule type" value="Genomic_DNA"/>
</dbReference>
<evidence type="ECO:0000313" key="2">
    <source>
        <dbReference type="EMBL" id="RCN46822.1"/>
    </source>
</evidence>
<dbReference type="STRING" id="29170.A0A368GR17"/>
<proteinExistence type="predicted"/>
<dbReference type="OrthoDB" id="5874618at2759"/>
<comment type="caution">
    <text evidence="2">The sequence shown here is derived from an EMBL/GenBank/DDBJ whole genome shotgun (WGS) entry which is preliminary data.</text>
</comment>
<name>A0A368GR17_ANCCA</name>
<accession>A0A368GR17</accession>
<dbReference type="AlphaFoldDB" id="A0A368GR17"/>
<keyword evidence="3" id="KW-1185">Reference proteome</keyword>
<evidence type="ECO:0000256" key="1">
    <source>
        <dbReference type="SAM" id="Phobius"/>
    </source>
</evidence>
<protein>
    <submittedName>
        <fullName evidence="2">Uncharacterized protein</fullName>
    </submittedName>
</protein>
<dbReference type="Proteomes" id="UP000252519">
    <property type="component" value="Unassembled WGS sequence"/>
</dbReference>
<evidence type="ECO:0000313" key="3">
    <source>
        <dbReference type="Proteomes" id="UP000252519"/>
    </source>
</evidence>
<keyword evidence="1" id="KW-0812">Transmembrane</keyword>
<organism evidence="2 3">
    <name type="scientific">Ancylostoma caninum</name>
    <name type="common">Dog hookworm</name>
    <dbReference type="NCBI Taxonomy" id="29170"/>
    <lineage>
        <taxon>Eukaryota</taxon>
        <taxon>Metazoa</taxon>
        <taxon>Ecdysozoa</taxon>
        <taxon>Nematoda</taxon>
        <taxon>Chromadorea</taxon>
        <taxon>Rhabditida</taxon>
        <taxon>Rhabditina</taxon>
        <taxon>Rhabditomorpha</taxon>
        <taxon>Strongyloidea</taxon>
        <taxon>Ancylostomatidae</taxon>
        <taxon>Ancylostomatinae</taxon>
        <taxon>Ancylostoma</taxon>
    </lineage>
</organism>
<keyword evidence="1" id="KW-1133">Transmembrane helix</keyword>
<gene>
    <name evidence="2" type="ORF">ANCCAN_07136</name>
</gene>
<keyword evidence="1" id="KW-0472">Membrane</keyword>
<sequence length="149" mass="16861">MIPEISNDHPLEIFVKSTSAAPIIRPASERSGRRLADQIIDVMTEELTLRPVDDPSSAEAVNAAPMPTLPQMTCLNQTALFAACTAFATLIVLCTVLLTYLFKDLETSIKSTRAFHYHFFALWMQFRLQRYQYRSTKRFADIRATTGRS</sequence>